<evidence type="ECO:0000256" key="9">
    <source>
        <dbReference type="PROSITE-ProRule" id="PRU00023"/>
    </source>
</evidence>
<keyword evidence="6 9" id="KW-0040">ANK repeat</keyword>
<dbReference type="SMART" id="SM00248">
    <property type="entry name" value="ANK"/>
    <property type="match status" value="2"/>
</dbReference>
<dbReference type="SUPFAM" id="SSF48403">
    <property type="entry name" value="Ankyrin repeat"/>
    <property type="match status" value="1"/>
</dbReference>
<dbReference type="PANTHER" id="PTHR24150:SF8">
    <property type="entry name" value="ANKYRIN REPEAT AND MYND DOMAIN-CONTAINING PROTEIN 2"/>
    <property type="match status" value="1"/>
</dbReference>
<protein>
    <submittedName>
        <fullName evidence="12">Putative ankyrin repeat and mynd domain-containing protein 2</fullName>
    </submittedName>
</protein>
<dbReference type="PROSITE" id="PS50088">
    <property type="entry name" value="ANK_REPEAT"/>
    <property type="match status" value="2"/>
</dbReference>
<dbReference type="InterPro" id="IPR052452">
    <property type="entry name" value="Ankyrin-MYND_dom_contain_2"/>
</dbReference>
<keyword evidence="7" id="KW-0969">Cilium</keyword>
<evidence type="ECO:0000259" key="11">
    <source>
        <dbReference type="PROSITE" id="PS50865"/>
    </source>
</evidence>
<sequence length="390" mass="43438">MTSASKTEKTDIQAQIFDKIGKSDNSAVKLLLSQLKDCVDFTDENGMTPLQHAAYKGNLEVAQYLIDQGADVNHSQHMCNYSALHFAALSGNADLCHCLLQAGARVGAVNNVDRTASQLAAFVNNQNCVLVLNNFVAKSTIQYLLTMQNLQTEPYIPLLVDSLQKFTSSVNLHPVYLVQCLQKYPGLLDHLALVKKTLELLSKKEMKKGGNELMALKHHYLGCIVQEAQKTIDRQNPEKKSCEVVELTAKKLLKTNKEGVPEFQENFIKECVREFPNRECAIFRQVVMTLAGQDSPAALTVLNAAINGLRIFNEEEPSCFTCGSPKPAKKCSKCRAVQYCNRECQRLHWFMHKKACTRLAQAPVAPSTPAEKNTVVDTEEITHHLQNLMS</sequence>
<keyword evidence="2" id="KW-0479">Metal-binding</keyword>
<organism evidence="12">
    <name type="scientific">Xenopsylla cheopis</name>
    <name type="common">Oriental rat flea</name>
    <name type="synonym">Pulex cheopis</name>
    <dbReference type="NCBI Taxonomy" id="163159"/>
    <lineage>
        <taxon>Eukaryota</taxon>
        <taxon>Metazoa</taxon>
        <taxon>Ecdysozoa</taxon>
        <taxon>Arthropoda</taxon>
        <taxon>Hexapoda</taxon>
        <taxon>Insecta</taxon>
        <taxon>Pterygota</taxon>
        <taxon>Neoptera</taxon>
        <taxon>Endopterygota</taxon>
        <taxon>Siphonaptera</taxon>
        <taxon>Pulicidae</taxon>
        <taxon>Xenopsyllinae</taxon>
        <taxon>Xenopsylla</taxon>
    </lineage>
</organism>
<evidence type="ECO:0000256" key="10">
    <source>
        <dbReference type="PROSITE-ProRule" id="PRU00134"/>
    </source>
</evidence>
<evidence type="ECO:0000256" key="3">
    <source>
        <dbReference type="ARBA" id="ARBA00022737"/>
    </source>
</evidence>
<comment type="subcellular location">
    <subcellularLocation>
        <location evidence="1">Cell projection</location>
        <location evidence="1">Cilium</location>
    </subcellularLocation>
</comment>
<keyword evidence="5" id="KW-0862">Zinc</keyword>
<dbReference type="PANTHER" id="PTHR24150">
    <property type="entry name" value="ANKYRIN REPEAT AND MYND DOMAIN-CONTAINING PROTEIN 2"/>
    <property type="match status" value="1"/>
</dbReference>
<keyword evidence="4 10" id="KW-0863">Zinc-finger</keyword>
<dbReference type="PROSITE" id="PS01360">
    <property type="entry name" value="ZF_MYND_1"/>
    <property type="match status" value="1"/>
</dbReference>
<evidence type="ECO:0000256" key="7">
    <source>
        <dbReference type="ARBA" id="ARBA00023069"/>
    </source>
</evidence>
<dbReference type="Gene3D" id="1.25.40.20">
    <property type="entry name" value="Ankyrin repeat-containing domain"/>
    <property type="match status" value="1"/>
</dbReference>
<name>A0A6M2DCA2_XENCH</name>
<keyword evidence="8" id="KW-0966">Cell projection</keyword>
<reference evidence="12" key="1">
    <citation type="submission" date="2020-03" db="EMBL/GenBank/DDBJ databases">
        <title>Transcriptomic Profiling of the Digestive Tract of the Rat Flea, Xenopsylla cheopis, Following Blood Feeding and Infection with Yersinia pestis.</title>
        <authorList>
            <person name="Bland D.M."/>
            <person name="Martens C.A."/>
            <person name="Virtaneva K."/>
            <person name="Kanakabandi K."/>
            <person name="Long D."/>
            <person name="Rosenke R."/>
            <person name="Saturday G.A."/>
            <person name="Hoyt F.H."/>
            <person name="Bruno D.P."/>
            <person name="Ribeiro J.M.C."/>
            <person name="Hinnebusch J."/>
        </authorList>
    </citation>
    <scope>NUCLEOTIDE SEQUENCE</scope>
</reference>
<dbReference type="InterPro" id="IPR002893">
    <property type="entry name" value="Znf_MYND"/>
</dbReference>
<proteinExistence type="predicted"/>
<dbReference type="InterPro" id="IPR002110">
    <property type="entry name" value="Ankyrin_rpt"/>
</dbReference>
<keyword evidence="3" id="KW-0677">Repeat</keyword>
<evidence type="ECO:0000256" key="1">
    <source>
        <dbReference type="ARBA" id="ARBA00004138"/>
    </source>
</evidence>
<accession>A0A6M2DCA2</accession>
<dbReference type="GO" id="GO:0008270">
    <property type="term" value="F:zinc ion binding"/>
    <property type="evidence" value="ECO:0007669"/>
    <property type="project" value="UniProtKB-KW"/>
</dbReference>
<evidence type="ECO:0000256" key="4">
    <source>
        <dbReference type="ARBA" id="ARBA00022771"/>
    </source>
</evidence>
<evidence type="ECO:0000256" key="2">
    <source>
        <dbReference type="ARBA" id="ARBA00022723"/>
    </source>
</evidence>
<dbReference type="SUPFAM" id="SSF144232">
    <property type="entry name" value="HIT/MYND zinc finger-like"/>
    <property type="match status" value="1"/>
</dbReference>
<dbReference type="AlphaFoldDB" id="A0A6M2DCA2"/>
<dbReference type="PROSITE" id="PS50865">
    <property type="entry name" value="ZF_MYND_2"/>
    <property type="match status" value="1"/>
</dbReference>
<evidence type="ECO:0000256" key="8">
    <source>
        <dbReference type="ARBA" id="ARBA00023273"/>
    </source>
</evidence>
<feature type="repeat" description="ANK" evidence="9">
    <location>
        <begin position="79"/>
        <end position="111"/>
    </location>
</feature>
<feature type="domain" description="MYND-type" evidence="11">
    <location>
        <begin position="319"/>
        <end position="356"/>
    </location>
</feature>
<dbReference type="Pfam" id="PF01753">
    <property type="entry name" value="zf-MYND"/>
    <property type="match status" value="1"/>
</dbReference>
<dbReference type="Pfam" id="PF00023">
    <property type="entry name" value="Ank"/>
    <property type="match status" value="1"/>
</dbReference>
<evidence type="ECO:0000256" key="6">
    <source>
        <dbReference type="ARBA" id="ARBA00023043"/>
    </source>
</evidence>
<evidence type="ECO:0000256" key="5">
    <source>
        <dbReference type="ARBA" id="ARBA00022833"/>
    </source>
</evidence>
<dbReference type="InterPro" id="IPR036770">
    <property type="entry name" value="Ankyrin_rpt-contain_sf"/>
</dbReference>
<dbReference type="EMBL" id="GIIL01000020">
    <property type="protein sequence ID" value="NOV43746.1"/>
    <property type="molecule type" value="Transcribed_RNA"/>
</dbReference>
<dbReference type="Pfam" id="PF12796">
    <property type="entry name" value="Ank_2"/>
    <property type="match status" value="1"/>
</dbReference>
<dbReference type="GO" id="GO:0005929">
    <property type="term" value="C:cilium"/>
    <property type="evidence" value="ECO:0007669"/>
    <property type="project" value="UniProtKB-SubCell"/>
</dbReference>
<dbReference type="PROSITE" id="PS50297">
    <property type="entry name" value="ANK_REP_REGION"/>
    <property type="match status" value="2"/>
</dbReference>
<feature type="repeat" description="ANK" evidence="9">
    <location>
        <begin position="45"/>
        <end position="77"/>
    </location>
</feature>
<evidence type="ECO:0000313" key="12">
    <source>
        <dbReference type="EMBL" id="NOV43746.1"/>
    </source>
</evidence>
<dbReference type="Gene3D" id="6.10.140.2220">
    <property type="match status" value="1"/>
</dbReference>